<proteinExistence type="inferred from homology"/>
<keyword evidence="8" id="KW-0170">Cobalt</keyword>
<evidence type="ECO:0000256" key="7">
    <source>
        <dbReference type="ARBA" id="ARBA00022833"/>
    </source>
</evidence>
<dbReference type="GO" id="GO:0009014">
    <property type="term" value="F:succinyl-diaminopimelate desuccinylase activity"/>
    <property type="evidence" value="ECO:0007669"/>
    <property type="project" value="UniProtKB-EC"/>
</dbReference>
<evidence type="ECO:0000256" key="8">
    <source>
        <dbReference type="ARBA" id="ARBA00023285"/>
    </source>
</evidence>
<dbReference type="PROSITE" id="PS00758">
    <property type="entry name" value="ARGE_DAPE_CPG2_1"/>
    <property type="match status" value="1"/>
</dbReference>
<dbReference type="Proteomes" id="UP000245680">
    <property type="component" value="Unassembled WGS sequence"/>
</dbReference>
<dbReference type="InterPro" id="IPR002933">
    <property type="entry name" value="Peptidase_M20"/>
</dbReference>
<comment type="similarity">
    <text evidence="3">Belongs to the peptidase M20A family.</text>
</comment>
<dbReference type="AlphaFoldDB" id="A0A2V2L9I8"/>
<dbReference type="UniPathway" id="UPA00034">
    <property type="reaction ID" value="UER00021"/>
</dbReference>
<evidence type="ECO:0000256" key="4">
    <source>
        <dbReference type="ARBA" id="ARBA00011921"/>
    </source>
</evidence>
<accession>A0A2V2L9I8</accession>
<evidence type="ECO:0000256" key="2">
    <source>
        <dbReference type="ARBA" id="ARBA00005130"/>
    </source>
</evidence>
<dbReference type="RefSeq" id="WP_109812204.1">
    <property type="nucleotide sequence ID" value="NZ_QGKU01000041.1"/>
</dbReference>
<dbReference type="Gene3D" id="3.30.70.360">
    <property type="match status" value="1"/>
</dbReference>
<dbReference type="GO" id="GO:0009089">
    <property type="term" value="P:lysine biosynthetic process via diaminopimelate"/>
    <property type="evidence" value="ECO:0007669"/>
    <property type="project" value="UniProtKB-UniPathway"/>
</dbReference>
<comment type="catalytic activity">
    <reaction evidence="9">
        <text>N-succinyl-(2S,6S)-2,6-diaminopimelate + H2O = (2S,6S)-2,6-diaminopimelate + succinate</text>
        <dbReference type="Rhea" id="RHEA:22608"/>
        <dbReference type="ChEBI" id="CHEBI:15377"/>
        <dbReference type="ChEBI" id="CHEBI:30031"/>
        <dbReference type="ChEBI" id="CHEBI:57609"/>
        <dbReference type="ChEBI" id="CHEBI:58087"/>
        <dbReference type="EC" id="3.5.1.18"/>
    </reaction>
</comment>
<evidence type="ECO:0000256" key="3">
    <source>
        <dbReference type="ARBA" id="ARBA00006247"/>
    </source>
</evidence>
<evidence type="ECO:0000256" key="5">
    <source>
        <dbReference type="ARBA" id="ARBA00016853"/>
    </source>
</evidence>
<comment type="cofactor">
    <cofactor evidence="1">
        <name>Zn(2+)</name>
        <dbReference type="ChEBI" id="CHEBI:29105"/>
    </cofactor>
</comment>
<reference evidence="10 11" key="1">
    <citation type="submission" date="2018-05" db="EMBL/GenBank/DDBJ databases">
        <title>Rhodobacteraceae gen. nov., sp. nov. isolated from sea water.</title>
        <authorList>
            <person name="Ren Y."/>
        </authorList>
    </citation>
    <scope>NUCLEOTIDE SEQUENCE [LARGE SCALE GENOMIC DNA]</scope>
    <source>
        <strain evidence="10 11">TG-679</strain>
    </source>
</reference>
<comment type="caution">
    <text evidence="10">The sequence shown here is derived from an EMBL/GenBank/DDBJ whole genome shotgun (WGS) entry which is preliminary data.</text>
</comment>
<sequence length="440" mass="47307">MTDRDALLRLIDDERSRIVQTLCDLIAFPSVVKADPTTAGPGEADCQRYLQARLERLGMTTDLWEPDGPALLEKYRGRPGAHEGRTFDGRPNLAGRLAGNGAGRSLLLTGHIDVVPPGPPEHWNTDPFVPTVRDGRVHGRGAVDMKGGVACMLMAVEFLREAGLTLKGDVVFATVVDEEIGGMGTLAMVDRGIRADAGILTEPTANRIAPICHGILWGRLIVDGIGGHAELTPNSWDSTGPVDAVQLVRHVLHGIDMLNARWRTDPRKNHPLMALPNQVIVTQLKVGEHPSSIAGRGEIVIDVQYLPHEQDALLTGGHVRREIEAHVAAICQSDPYLRKRPVRVEWILDADCAEVPADHSIVTTMQAATRAAGNDPTLDGFGAHSDMGLPTSLGQTPTVNFGPGDPAYAHQPNEQVPVGDLVACTKALALSLMDWCGVDD</sequence>
<dbReference type="EC" id="3.5.1.18" evidence="4"/>
<evidence type="ECO:0000256" key="6">
    <source>
        <dbReference type="ARBA" id="ARBA00022801"/>
    </source>
</evidence>
<protein>
    <recommendedName>
        <fullName evidence="5">Probable succinyl-diaminopimelate desuccinylase</fullName>
        <ecNumber evidence="4">3.5.1.18</ecNumber>
    </recommendedName>
</protein>
<keyword evidence="7" id="KW-0862">Zinc</keyword>
<dbReference type="NCBIfam" id="TIGR01910">
    <property type="entry name" value="DapE-ArgE"/>
    <property type="match status" value="1"/>
</dbReference>
<keyword evidence="6" id="KW-0378">Hydrolase</keyword>
<dbReference type="SUPFAM" id="SSF53187">
    <property type="entry name" value="Zn-dependent exopeptidases"/>
    <property type="match status" value="1"/>
</dbReference>
<keyword evidence="11" id="KW-1185">Reference proteome</keyword>
<evidence type="ECO:0000313" key="10">
    <source>
        <dbReference type="EMBL" id="PWR02080.1"/>
    </source>
</evidence>
<dbReference type="Gene3D" id="3.40.630.10">
    <property type="entry name" value="Zn peptidases"/>
    <property type="match status" value="1"/>
</dbReference>
<gene>
    <name evidence="10" type="ORF">DKT77_13420</name>
</gene>
<organism evidence="10 11">
    <name type="scientific">Meridianimarinicoccus roseus</name>
    <dbReference type="NCBI Taxonomy" id="2072018"/>
    <lineage>
        <taxon>Bacteria</taxon>
        <taxon>Pseudomonadati</taxon>
        <taxon>Pseudomonadota</taxon>
        <taxon>Alphaproteobacteria</taxon>
        <taxon>Rhodobacterales</taxon>
        <taxon>Paracoccaceae</taxon>
        <taxon>Meridianimarinicoccus</taxon>
    </lineage>
</organism>
<dbReference type="InterPro" id="IPR001261">
    <property type="entry name" value="ArgE/DapE_CS"/>
</dbReference>
<evidence type="ECO:0000256" key="9">
    <source>
        <dbReference type="ARBA" id="ARBA00051301"/>
    </source>
</evidence>
<dbReference type="PANTHER" id="PTHR43808:SF25">
    <property type="entry name" value="PEPTIDASE M20 DIMERISATION DOMAIN-CONTAINING PROTEIN"/>
    <property type="match status" value="1"/>
</dbReference>
<dbReference type="InterPro" id="IPR010182">
    <property type="entry name" value="ArgE/DapE"/>
</dbReference>
<name>A0A2V2L9I8_9RHOB</name>
<dbReference type="PANTHER" id="PTHR43808">
    <property type="entry name" value="ACETYLORNITHINE DEACETYLASE"/>
    <property type="match status" value="1"/>
</dbReference>
<dbReference type="OrthoDB" id="9809784at2"/>
<dbReference type="EMBL" id="QGKU01000041">
    <property type="protein sequence ID" value="PWR02080.1"/>
    <property type="molecule type" value="Genomic_DNA"/>
</dbReference>
<dbReference type="Pfam" id="PF01546">
    <property type="entry name" value="Peptidase_M20"/>
    <property type="match status" value="1"/>
</dbReference>
<evidence type="ECO:0000313" key="11">
    <source>
        <dbReference type="Proteomes" id="UP000245680"/>
    </source>
</evidence>
<comment type="pathway">
    <text evidence="2">Amino-acid biosynthesis; L-lysine biosynthesis via DAP pathway; LL-2,6-diaminopimelate from (S)-tetrahydrodipicolinate (succinylase route): step 3/3.</text>
</comment>
<dbReference type="InterPro" id="IPR050072">
    <property type="entry name" value="Peptidase_M20A"/>
</dbReference>
<evidence type="ECO:0000256" key="1">
    <source>
        <dbReference type="ARBA" id="ARBA00001947"/>
    </source>
</evidence>